<dbReference type="EMBL" id="JAGSOV010000024">
    <property type="protein sequence ID" value="MCO1655803.1"/>
    <property type="molecule type" value="Genomic_DNA"/>
</dbReference>
<keyword evidence="2" id="KW-1133">Transmembrane helix</keyword>
<accession>A0ABT0ZYN6</accession>
<comment type="caution">
    <text evidence="3">The sequence shown here is derived from an EMBL/GenBank/DDBJ whole genome shotgun (WGS) entry which is preliminary data.</text>
</comment>
<keyword evidence="2" id="KW-0812">Transmembrane</keyword>
<evidence type="ECO:0000256" key="2">
    <source>
        <dbReference type="SAM" id="Phobius"/>
    </source>
</evidence>
<sequence length="155" mass="16156">MGTRSRRSTFRAWGWVLAGAAGLLAAQGTWDAAGIVALTWVIYVLFARTTQCRAETASGSPCNHSVAGLWGSCGFHRGAKWRSVPLFVRDGALGLPRLMWPRPVGSPRSGGRGGAPAPAPRPSPSDAANRRTERIIAVAGLAVAAAALVRDLIAG</sequence>
<evidence type="ECO:0000313" key="4">
    <source>
        <dbReference type="Proteomes" id="UP001165283"/>
    </source>
</evidence>
<proteinExistence type="predicted"/>
<dbReference type="Proteomes" id="UP001165283">
    <property type="component" value="Unassembled WGS sequence"/>
</dbReference>
<evidence type="ECO:0000313" key="3">
    <source>
        <dbReference type="EMBL" id="MCO1655803.1"/>
    </source>
</evidence>
<reference evidence="3" key="1">
    <citation type="submission" date="2021-04" db="EMBL/GenBank/DDBJ databases">
        <title>Pseudonocardia sp. nov., isolated from sandy soil of mangrove forest.</title>
        <authorList>
            <person name="Zan Z."/>
            <person name="Huang R."/>
            <person name="Liu W."/>
        </authorList>
    </citation>
    <scope>NUCLEOTIDE SEQUENCE</scope>
    <source>
        <strain evidence="3">S2-4</strain>
    </source>
</reference>
<keyword evidence="4" id="KW-1185">Reference proteome</keyword>
<name>A0ABT0ZYN6_9PSEU</name>
<evidence type="ECO:0000256" key="1">
    <source>
        <dbReference type="SAM" id="MobiDB-lite"/>
    </source>
</evidence>
<dbReference type="RefSeq" id="WP_252437931.1">
    <property type="nucleotide sequence ID" value="NZ_JAGSOV010000024.1"/>
</dbReference>
<gene>
    <name evidence="3" type="ORF">KDL28_12140</name>
</gene>
<feature type="region of interest" description="Disordered" evidence="1">
    <location>
        <begin position="104"/>
        <end position="128"/>
    </location>
</feature>
<keyword evidence="2" id="KW-0472">Membrane</keyword>
<protein>
    <submittedName>
        <fullName evidence="3">Uncharacterized protein</fullName>
    </submittedName>
</protein>
<feature type="transmembrane region" description="Helical" evidence="2">
    <location>
        <begin position="12"/>
        <end position="45"/>
    </location>
</feature>
<organism evidence="3 4">
    <name type="scientific">Pseudonocardia humida</name>
    <dbReference type="NCBI Taxonomy" id="2800819"/>
    <lineage>
        <taxon>Bacteria</taxon>
        <taxon>Bacillati</taxon>
        <taxon>Actinomycetota</taxon>
        <taxon>Actinomycetes</taxon>
        <taxon>Pseudonocardiales</taxon>
        <taxon>Pseudonocardiaceae</taxon>
        <taxon>Pseudonocardia</taxon>
    </lineage>
</organism>